<dbReference type="Pfam" id="PF00135">
    <property type="entry name" value="COesterase"/>
    <property type="match status" value="1"/>
</dbReference>
<dbReference type="EMBL" id="NCKU01003143">
    <property type="protein sequence ID" value="RWS08092.1"/>
    <property type="molecule type" value="Genomic_DNA"/>
</dbReference>
<dbReference type="InterPro" id="IPR029058">
    <property type="entry name" value="AB_hydrolase_fold"/>
</dbReference>
<dbReference type="OrthoDB" id="3200163at2759"/>
<dbReference type="EMBL" id="NCKU01001131">
    <property type="protein sequence ID" value="RWS13024.1"/>
    <property type="molecule type" value="Genomic_DNA"/>
</dbReference>
<comment type="caution">
    <text evidence="5">The sequence shown here is derived from an EMBL/GenBank/DDBJ whole genome shotgun (WGS) entry which is preliminary data.</text>
</comment>
<dbReference type="Gene3D" id="3.40.50.1820">
    <property type="entry name" value="alpha/beta hydrolase"/>
    <property type="match status" value="1"/>
</dbReference>
<feature type="non-terminal residue" evidence="5">
    <location>
        <position position="40"/>
    </location>
</feature>
<accession>A0A3S3Q324</accession>
<dbReference type="SUPFAM" id="SSF53474">
    <property type="entry name" value="alpha/beta-Hydrolases"/>
    <property type="match status" value="1"/>
</dbReference>
<evidence type="ECO:0000313" key="6">
    <source>
        <dbReference type="Proteomes" id="UP000285301"/>
    </source>
</evidence>
<sequence length="40" mass="4419">MVFVHGESYFWGTGNAYDGTILASYGDVVVVTLNYRLGVF</sequence>
<dbReference type="PANTHER" id="PTHR43903">
    <property type="entry name" value="NEUROLIGIN"/>
    <property type="match status" value="1"/>
</dbReference>
<evidence type="ECO:0000313" key="4">
    <source>
        <dbReference type="EMBL" id="RWS08092.1"/>
    </source>
</evidence>
<comment type="similarity">
    <text evidence="1">Belongs to the type-B carboxylesterase/lipase family.</text>
</comment>
<keyword evidence="6" id="KW-1185">Reference proteome</keyword>
<keyword evidence="2" id="KW-0325">Glycoprotein</keyword>
<evidence type="ECO:0000259" key="3">
    <source>
        <dbReference type="Pfam" id="PF00135"/>
    </source>
</evidence>
<dbReference type="InterPro" id="IPR002018">
    <property type="entry name" value="CarbesteraseB"/>
</dbReference>
<dbReference type="InterPro" id="IPR051093">
    <property type="entry name" value="Neuroligin/BSAL"/>
</dbReference>
<reference evidence="5 6" key="1">
    <citation type="journal article" date="2018" name="Gigascience">
        <title>Genomes of trombidid mites reveal novel predicted allergens and laterally-transferred genes associated with secondary metabolism.</title>
        <authorList>
            <person name="Dong X."/>
            <person name="Chaisiri K."/>
            <person name="Xia D."/>
            <person name="Armstrong S.D."/>
            <person name="Fang Y."/>
            <person name="Donnelly M.J."/>
            <person name="Kadowaki T."/>
            <person name="McGarry J.W."/>
            <person name="Darby A.C."/>
            <person name="Makepeace B.L."/>
        </authorList>
    </citation>
    <scope>NUCLEOTIDE SEQUENCE [LARGE SCALE GENOMIC DNA]</scope>
    <source>
        <strain evidence="5">UoL-WK</strain>
    </source>
</reference>
<proteinExistence type="inferred from homology"/>
<dbReference type="AlphaFoldDB" id="A0A3S3Q324"/>
<feature type="domain" description="Carboxylesterase type B" evidence="3">
    <location>
        <begin position="1"/>
        <end position="40"/>
    </location>
</feature>
<evidence type="ECO:0000313" key="5">
    <source>
        <dbReference type="EMBL" id="RWS13024.1"/>
    </source>
</evidence>
<evidence type="ECO:0000256" key="2">
    <source>
        <dbReference type="ARBA" id="ARBA00023180"/>
    </source>
</evidence>
<protein>
    <submittedName>
        <fullName evidence="5">Neuroligin-4: X-linked-like protein</fullName>
    </submittedName>
</protein>
<reference evidence="5" key="2">
    <citation type="submission" date="2018-11" db="EMBL/GenBank/DDBJ databases">
        <title>Trombidioid mite genomics.</title>
        <authorList>
            <person name="Dong X."/>
        </authorList>
    </citation>
    <scope>NUCLEOTIDE SEQUENCE</scope>
    <source>
        <strain evidence="5">UoL-WK</strain>
    </source>
</reference>
<name>A0A3S3Q324_9ACAR</name>
<gene>
    <name evidence="5" type="ORF">B4U79_07277</name>
    <name evidence="4" type="ORF">B4U79_07797</name>
</gene>
<dbReference type="STRING" id="1965070.A0A3S3Q324"/>
<organism evidence="5 6">
    <name type="scientific">Dinothrombium tinctorium</name>
    <dbReference type="NCBI Taxonomy" id="1965070"/>
    <lineage>
        <taxon>Eukaryota</taxon>
        <taxon>Metazoa</taxon>
        <taxon>Ecdysozoa</taxon>
        <taxon>Arthropoda</taxon>
        <taxon>Chelicerata</taxon>
        <taxon>Arachnida</taxon>
        <taxon>Acari</taxon>
        <taxon>Acariformes</taxon>
        <taxon>Trombidiformes</taxon>
        <taxon>Prostigmata</taxon>
        <taxon>Anystina</taxon>
        <taxon>Parasitengona</taxon>
        <taxon>Trombidioidea</taxon>
        <taxon>Trombidiidae</taxon>
        <taxon>Dinothrombium</taxon>
    </lineage>
</organism>
<dbReference type="Proteomes" id="UP000285301">
    <property type="component" value="Unassembled WGS sequence"/>
</dbReference>
<evidence type="ECO:0000256" key="1">
    <source>
        <dbReference type="ARBA" id="ARBA00005964"/>
    </source>
</evidence>